<dbReference type="Proteomes" id="UP001233172">
    <property type="component" value="Unassembled WGS sequence"/>
</dbReference>
<protein>
    <submittedName>
        <fullName evidence="1">Uncharacterized protein</fullName>
    </submittedName>
</protein>
<gene>
    <name evidence="1" type="ORF">Bpfe_001957</name>
</gene>
<organism evidence="1 2">
    <name type="scientific">Biomphalaria pfeifferi</name>
    <name type="common">Bloodfluke planorb</name>
    <name type="synonym">Freshwater snail</name>
    <dbReference type="NCBI Taxonomy" id="112525"/>
    <lineage>
        <taxon>Eukaryota</taxon>
        <taxon>Metazoa</taxon>
        <taxon>Spiralia</taxon>
        <taxon>Lophotrochozoa</taxon>
        <taxon>Mollusca</taxon>
        <taxon>Gastropoda</taxon>
        <taxon>Heterobranchia</taxon>
        <taxon>Euthyneura</taxon>
        <taxon>Panpulmonata</taxon>
        <taxon>Hygrophila</taxon>
        <taxon>Lymnaeoidea</taxon>
        <taxon>Planorbidae</taxon>
        <taxon>Biomphalaria</taxon>
    </lineage>
</organism>
<proteinExistence type="predicted"/>
<reference evidence="1" key="1">
    <citation type="journal article" date="2023" name="PLoS Negl. Trop. Dis.">
        <title>A genome sequence for Biomphalaria pfeifferi, the major vector snail for the human-infecting parasite Schistosoma mansoni.</title>
        <authorList>
            <person name="Bu L."/>
            <person name="Lu L."/>
            <person name="Laidemitt M.R."/>
            <person name="Zhang S.M."/>
            <person name="Mutuku M."/>
            <person name="Mkoji G."/>
            <person name="Steinauer M."/>
            <person name="Loker E.S."/>
        </authorList>
    </citation>
    <scope>NUCLEOTIDE SEQUENCE</scope>
    <source>
        <strain evidence="1">KasaAsao</strain>
    </source>
</reference>
<dbReference type="EMBL" id="JASAOG010000004">
    <property type="protein sequence ID" value="KAK0068994.1"/>
    <property type="molecule type" value="Genomic_DNA"/>
</dbReference>
<reference evidence="1" key="2">
    <citation type="submission" date="2023-04" db="EMBL/GenBank/DDBJ databases">
        <authorList>
            <person name="Bu L."/>
            <person name="Lu L."/>
            <person name="Laidemitt M.R."/>
            <person name="Zhang S.M."/>
            <person name="Mutuku M."/>
            <person name="Mkoji G."/>
            <person name="Steinauer M."/>
            <person name="Loker E.S."/>
        </authorList>
    </citation>
    <scope>NUCLEOTIDE SEQUENCE</scope>
    <source>
        <strain evidence="1">KasaAsao</strain>
        <tissue evidence="1">Whole Snail</tissue>
    </source>
</reference>
<comment type="caution">
    <text evidence="1">The sequence shown here is derived from an EMBL/GenBank/DDBJ whole genome shotgun (WGS) entry which is preliminary data.</text>
</comment>
<keyword evidence="2" id="KW-1185">Reference proteome</keyword>
<sequence>NGVNYYLLKSIMKSVIPLTKFKWIVHEGFKEQEWSEDAIGATVRDISEFFSVRELIFFNFASI</sequence>
<dbReference type="AlphaFoldDB" id="A0AAD8CB14"/>
<name>A0AAD8CB14_BIOPF</name>
<feature type="non-terminal residue" evidence="1">
    <location>
        <position position="1"/>
    </location>
</feature>
<evidence type="ECO:0000313" key="1">
    <source>
        <dbReference type="EMBL" id="KAK0068994.1"/>
    </source>
</evidence>
<accession>A0AAD8CB14</accession>
<evidence type="ECO:0000313" key="2">
    <source>
        <dbReference type="Proteomes" id="UP001233172"/>
    </source>
</evidence>